<feature type="compositionally biased region" description="Basic and acidic residues" evidence="1">
    <location>
        <begin position="250"/>
        <end position="263"/>
    </location>
</feature>
<feature type="region of interest" description="Disordered" evidence="1">
    <location>
        <begin position="148"/>
        <end position="181"/>
    </location>
</feature>
<name>A0A1L7WC78_9HELO</name>
<protein>
    <submittedName>
        <fullName evidence="2">Uncharacterized protein</fullName>
    </submittedName>
</protein>
<dbReference type="AlphaFoldDB" id="A0A1L7WC78"/>
<keyword evidence="3" id="KW-1185">Reference proteome</keyword>
<dbReference type="EMBL" id="FJOG01000001">
    <property type="protein sequence ID" value="CZR50259.1"/>
    <property type="molecule type" value="Genomic_DNA"/>
</dbReference>
<feature type="region of interest" description="Disordered" evidence="1">
    <location>
        <begin position="235"/>
        <end position="263"/>
    </location>
</feature>
<evidence type="ECO:0000313" key="3">
    <source>
        <dbReference type="Proteomes" id="UP000184330"/>
    </source>
</evidence>
<sequence>MFERKLKGNGSGMVHAGWWVVGGGGEAVEDERKKSWGRPSYEHICDTTLEQPRLSHRCGFIVKYRRLRVCPLTAAWTVISFPVCLSRRPQSHHSSSSPQHRPHVLQYHHHPNSAWYLHPTCPARAPLCSSPALQPQAPPANLLSGRQAEHGIASAPRSIESSVCNSPSTGPCQPVPAQSKPVLSLARISDASKPKQPPSPNALVAYNHSHHRSQIPSLKQAEARFHIALHRIRPSLPPPLHSKPGLSHLHLHENRRTSSRRADIQRVGTTLATKRPKGFASRVPGLLSFAAICSPVEIFTQSEGPPTLSHRPPTPHAHVPANQLKLHPSPSLARGTNHSTFFILSPPSTFLSSPPFLYTEDRLVRTPIARFFRVGVFKAATSRANSRDRKTKVELRLRSRRD</sequence>
<feature type="compositionally biased region" description="Polar residues" evidence="1">
    <location>
        <begin position="159"/>
        <end position="171"/>
    </location>
</feature>
<dbReference type="OrthoDB" id="10682007at2759"/>
<proteinExistence type="predicted"/>
<gene>
    <name evidence="2" type="ORF">PAC_00131</name>
</gene>
<reference evidence="2 3" key="1">
    <citation type="submission" date="2016-03" db="EMBL/GenBank/DDBJ databases">
        <authorList>
            <person name="Ploux O."/>
        </authorList>
    </citation>
    <scope>NUCLEOTIDE SEQUENCE [LARGE SCALE GENOMIC DNA]</scope>
    <source>
        <strain evidence="2 3">UAMH 11012</strain>
    </source>
</reference>
<feature type="region of interest" description="Disordered" evidence="1">
    <location>
        <begin position="303"/>
        <end position="331"/>
    </location>
</feature>
<organism evidence="2 3">
    <name type="scientific">Phialocephala subalpina</name>
    <dbReference type="NCBI Taxonomy" id="576137"/>
    <lineage>
        <taxon>Eukaryota</taxon>
        <taxon>Fungi</taxon>
        <taxon>Dikarya</taxon>
        <taxon>Ascomycota</taxon>
        <taxon>Pezizomycotina</taxon>
        <taxon>Leotiomycetes</taxon>
        <taxon>Helotiales</taxon>
        <taxon>Mollisiaceae</taxon>
        <taxon>Phialocephala</taxon>
        <taxon>Phialocephala fortinii species complex</taxon>
    </lineage>
</organism>
<evidence type="ECO:0000313" key="2">
    <source>
        <dbReference type="EMBL" id="CZR50259.1"/>
    </source>
</evidence>
<evidence type="ECO:0000256" key="1">
    <source>
        <dbReference type="SAM" id="MobiDB-lite"/>
    </source>
</evidence>
<accession>A0A1L7WC78</accession>
<dbReference type="Proteomes" id="UP000184330">
    <property type="component" value="Unassembled WGS sequence"/>
</dbReference>